<feature type="transmembrane region" description="Helical" evidence="1">
    <location>
        <begin position="204"/>
        <end position="223"/>
    </location>
</feature>
<feature type="transmembrane region" description="Helical" evidence="1">
    <location>
        <begin position="157"/>
        <end position="184"/>
    </location>
</feature>
<feature type="transmembrane region" description="Helical" evidence="1">
    <location>
        <begin position="61"/>
        <end position="82"/>
    </location>
</feature>
<keyword evidence="1" id="KW-0472">Membrane</keyword>
<feature type="transmembrane region" description="Helical" evidence="1">
    <location>
        <begin position="108"/>
        <end position="136"/>
    </location>
</feature>
<evidence type="ECO:0000256" key="1">
    <source>
        <dbReference type="SAM" id="Phobius"/>
    </source>
</evidence>
<accession>A0A261SJ21</accession>
<evidence type="ECO:0000313" key="4">
    <source>
        <dbReference type="Proteomes" id="UP000216020"/>
    </source>
</evidence>
<feature type="transmembrane region" description="Helical" evidence="1">
    <location>
        <begin position="319"/>
        <end position="342"/>
    </location>
</feature>
<keyword evidence="1" id="KW-1133">Transmembrane helix</keyword>
<dbReference type="Pfam" id="PF01970">
    <property type="entry name" value="TctA"/>
    <property type="match status" value="1"/>
</dbReference>
<dbReference type="AlphaFoldDB" id="A0A261SJ21"/>
<feature type="domain" description="DUF112" evidence="2">
    <location>
        <begin position="20"/>
        <end position="439"/>
    </location>
</feature>
<feature type="transmembrane region" description="Helical" evidence="1">
    <location>
        <begin position="20"/>
        <end position="49"/>
    </location>
</feature>
<comment type="caution">
    <text evidence="3">The sequence shown here is derived from an EMBL/GenBank/DDBJ whole genome shotgun (WGS) entry which is preliminary data.</text>
</comment>
<evidence type="ECO:0000313" key="3">
    <source>
        <dbReference type="EMBL" id="OZI37155.1"/>
    </source>
</evidence>
<keyword evidence="1" id="KW-0812">Transmembrane</keyword>
<organism evidence="3 4">
    <name type="scientific">Bordetella genomosp. 10</name>
    <dbReference type="NCBI Taxonomy" id="1416804"/>
    <lineage>
        <taxon>Bacteria</taxon>
        <taxon>Pseudomonadati</taxon>
        <taxon>Pseudomonadota</taxon>
        <taxon>Betaproteobacteria</taxon>
        <taxon>Burkholderiales</taxon>
        <taxon>Alcaligenaceae</taxon>
        <taxon>Bordetella</taxon>
    </lineage>
</organism>
<feature type="transmembrane region" description="Helical" evidence="1">
    <location>
        <begin position="389"/>
        <end position="407"/>
    </location>
</feature>
<gene>
    <name evidence="3" type="ORF">CAL29_01615</name>
</gene>
<dbReference type="OrthoDB" id="9781349at2"/>
<feature type="transmembrane region" description="Helical" evidence="1">
    <location>
        <begin position="362"/>
        <end position="382"/>
    </location>
</feature>
<dbReference type="PANTHER" id="PTHR35342">
    <property type="entry name" value="TRICARBOXYLIC TRANSPORT PROTEIN"/>
    <property type="match status" value="1"/>
</dbReference>
<keyword evidence="4" id="KW-1185">Reference proteome</keyword>
<protein>
    <submittedName>
        <fullName evidence="3">Transporter</fullName>
    </submittedName>
</protein>
<dbReference type="InterPro" id="IPR002823">
    <property type="entry name" value="DUF112_TM"/>
</dbReference>
<dbReference type="RefSeq" id="WP_094851262.1">
    <property type="nucleotide sequence ID" value="NZ_NEVM01000001.1"/>
</dbReference>
<dbReference type="PANTHER" id="PTHR35342:SF5">
    <property type="entry name" value="TRICARBOXYLIC TRANSPORT PROTEIN"/>
    <property type="match status" value="1"/>
</dbReference>
<sequence>MNNFEHMLHGFAAAVEPRNLLFVLIGSILGTVVGVLPGLGPAAGIALLLPLTFGMDPTSALIMVAGMYYGAMYGGSTTSILINTPGESASVMTTLDGYQMAKNGRAGAALAVSAIGSFIAGTFSVVALSVLAVPLARFGLKFGPVEYFSLMLFSMSAVSSLTGASLAKGLLSMVLGLMIATVGIDLQSGSPRFTGAVPELQDGISFLAVAVGMFAISEVFVTFEEHCRGMAPAMRIRGRLWLTREEWSRSVMPIVRGTLIGFVKGILPGPGATIATILSYGLERGIHKDKHKFGTGMIEGVAGPEAANNAAAGGSMVPLLTLGLPSNGTTAVLLGAFVMYGLQPGPLMMTRNPEVVWGLIDSMYLGNVMLFVLNLPLVFIFVRLLHVPAGILLPLILAIATIGVYSIDGSTLDLGLILGFGLVGYVFRKLDVPLAPMVLAVVLGKSLEQSFRQSMTLSSADPAIFLSSGLSVTFLILAALMFLLPYAWKHRTRLAALLRGRTAPSSRPSPQTSTDES</sequence>
<dbReference type="Proteomes" id="UP000216020">
    <property type="component" value="Unassembled WGS sequence"/>
</dbReference>
<proteinExistence type="predicted"/>
<evidence type="ECO:0000259" key="2">
    <source>
        <dbReference type="Pfam" id="PF01970"/>
    </source>
</evidence>
<feature type="transmembrane region" description="Helical" evidence="1">
    <location>
        <begin position="464"/>
        <end position="488"/>
    </location>
</feature>
<reference evidence="4" key="1">
    <citation type="submission" date="2017-05" db="EMBL/GenBank/DDBJ databases">
        <title>Complete and WGS of Bordetella genogroups.</title>
        <authorList>
            <person name="Spilker T."/>
            <person name="Lipuma J."/>
        </authorList>
    </citation>
    <scope>NUCLEOTIDE SEQUENCE [LARGE SCALE GENOMIC DNA]</scope>
    <source>
        <strain evidence="4">AU16122</strain>
    </source>
</reference>
<name>A0A261SJ21_9BORD</name>
<dbReference type="EMBL" id="NEVM01000001">
    <property type="protein sequence ID" value="OZI37155.1"/>
    <property type="molecule type" value="Genomic_DNA"/>
</dbReference>